<evidence type="ECO:0000313" key="2">
    <source>
        <dbReference type="Proteomes" id="UP000479190"/>
    </source>
</evidence>
<dbReference type="EMBL" id="CADCXV010001479">
    <property type="protein sequence ID" value="CAB0044668.1"/>
    <property type="molecule type" value="Genomic_DNA"/>
</dbReference>
<keyword evidence="2" id="KW-1185">Reference proteome</keyword>
<evidence type="ECO:0000313" key="1">
    <source>
        <dbReference type="EMBL" id="CAB0044668.1"/>
    </source>
</evidence>
<protein>
    <recommendedName>
        <fullName evidence="3">Peptidase aspartic putative domain-containing protein</fullName>
    </recommendedName>
</protein>
<dbReference type="PANTHER" id="PTHR47331:SF5">
    <property type="entry name" value="RIBONUCLEASE H"/>
    <property type="match status" value="1"/>
</dbReference>
<dbReference type="InterPro" id="IPR005312">
    <property type="entry name" value="DUF1759"/>
</dbReference>
<gene>
    <name evidence="1" type="ORF">TBRA_LOCUS16256</name>
</gene>
<dbReference type="Pfam" id="PF03564">
    <property type="entry name" value="DUF1759"/>
    <property type="match status" value="1"/>
</dbReference>
<dbReference type="PANTHER" id="PTHR47331">
    <property type="entry name" value="PHD-TYPE DOMAIN-CONTAINING PROTEIN"/>
    <property type="match status" value="1"/>
</dbReference>
<dbReference type="Proteomes" id="UP000479190">
    <property type="component" value="Unassembled WGS sequence"/>
</dbReference>
<proteinExistence type="predicted"/>
<reference evidence="1 2" key="1">
    <citation type="submission" date="2020-02" db="EMBL/GenBank/DDBJ databases">
        <authorList>
            <person name="Ferguson B K."/>
        </authorList>
    </citation>
    <scope>NUCLEOTIDE SEQUENCE [LARGE SCALE GENOMIC DNA]</scope>
</reference>
<dbReference type="OrthoDB" id="5920040at2759"/>
<dbReference type="AlphaFoldDB" id="A0A6H5J3G3"/>
<accession>A0A6H5J3G3</accession>
<name>A0A6H5J3G3_9HYME</name>
<evidence type="ECO:0008006" key="3">
    <source>
        <dbReference type="Google" id="ProtNLM"/>
    </source>
</evidence>
<feature type="non-terminal residue" evidence="1">
    <location>
        <position position="1"/>
    </location>
</feature>
<organism evidence="1 2">
    <name type="scientific">Trichogramma brassicae</name>
    <dbReference type="NCBI Taxonomy" id="86971"/>
    <lineage>
        <taxon>Eukaryota</taxon>
        <taxon>Metazoa</taxon>
        <taxon>Ecdysozoa</taxon>
        <taxon>Arthropoda</taxon>
        <taxon>Hexapoda</taxon>
        <taxon>Insecta</taxon>
        <taxon>Pterygota</taxon>
        <taxon>Neoptera</taxon>
        <taxon>Endopterygota</taxon>
        <taxon>Hymenoptera</taxon>
        <taxon>Apocrita</taxon>
        <taxon>Proctotrupomorpha</taxon>
        <taxon>Chalcidoidea</taxon>
        <taxon>Trichogrammatidae</taxon>
        <taxon>Trichogramma</taxon>
    </lineage>
</organism>
<sequence>VLYDVQSRLQSELRRPERVMAHLEAPASAQSHSRLPQINVPDFSGRREDWESFRDLFNALIHQSSHLSNVERLYYLKTLVRGDARSALDSLQLTDRLVARLRAPTEDDRTAVAAVGGGIASRSRRTVRLRLHLPDHPSPVELKALCLKRLGITTPCHRVAPHESSMWSQLKLADPRFGQPGPVELLLGAGVTQRLMMTGLQRRGSLVAQNTVVGWTIWGRSCGLGDQRPNQCFATTADGSEPPWHRQLLAVLQQFWQVEDLPLIHRSSPADERCEQLFMEHHRDHSGRYVVRLPLKPDAGRLLGSSESSACASLAHLHRRMARDDTFAAAYRDFMQAYIDSGHMIKLSHEEMKLKDRPVHYIPTTGSGSMVTTGPA</sequence>